<keyword evidence="1" id="KW-0472">Membrane</keyword>
<evidence type="ECO:0000313" key="3">
    <source>
        <dbReference type="Proteomes" id="UP000187203"/>
    </source>
</evidence>
<keyword evidence="1" id="KW-0812">Transmembrane</keyword>
<dbReference type="STRING" id="93759.A0A1R3GX45"/>
<accession>A0A1R3GX45</accession>
<evidence type="ECO:0000313" key="2">
    <source>
        <dbReference type="EMBL" id="OMO62653.1"/>
    </source>
</evidence>
<dbReference type="EMBL" id="AWUE01021351">
    <property type="protein sequence ID" value="OMO62653.1"/>
    <property type="molecule type" value="Genomic_DNA"/>
</dbReference>
<comment type="caution">
    <text evidence="2">The sequence shown here is derived from an EMBL/GenBank/DDBJ whole genome shotgun (WGS) entry which is preliminary data.</text>
</comment>
<proteinExistence type="predicted"/>
<dbReference type="Proteomes" id="UP000187203">
    <property type="component" value="Unassembled WGS sequence"/>
</dbReference>
<reference evidence="3" key="1">
    <citation type="submission" date="2013-09" db="EMBL/GenBank/DDBJ databases">
        <title>Corchorus olitorius genome sequencing.</title>
        <authorList>
            <person name="Alam M."/>
            <person name="Haque M.S."/>
            <person name="Islam M.S."/>
            <person name="Emdad E.M."/>
            <person name="Islam M.M."/>
            <person name="Ahmed B."/>
            <person name="Halim A."/>
            <person name="Hossen Q.M.M."/>
            <person name="Hossain M.Z."/>
            <person name="Ahmed R."/>
            <person name="Khan M.M."/>
            <person name="Islam R."/>
            <person name="Rashid M.M."/>
            <person name="Khan S.A."/>
            <person name="Rahman M.S."/>
            <person name="Alam M."/>
            <person name="Yahiya A.S."/>
            <person name="Khan M.S."/>
            <person name="Azam M.S."/>
            <person name="Haque T."/>
            <person name="Lashkar M.Z.H."/>
            <person name="Akhand A.I."/>
            <person name="Morshed G."/>
            <person name="Roy S."/>
            <person name="Uddin K.S."/>
            <person name="Rabeya T."/>
            <person name="Hossain A.S."/>
            <person name="Chowdhury A."/>
            <person name="Snigdha A.R."/>
            <person name="Mortoza M.S."/>
            <person name="Matin S.A."/>
            <person name="Hoque S.M.E."/>
            <person name="Islam M.K."/>
            <person name="Roy D.K."/>
            <person name="Haider R."/>
            <person name="Moosa M.M."/>
            <person name="Elias S.M."/>
            <person name="Hasan A.M."/>
            <person name="Jahan S."/>
            <person name="Shafiuddin M."/>
            <person name="Mahmood N."/>
            <person name="Shommy N.S."/>
        </authorList>
    </citation>
    <scope>NUCLEOTIDE SEQUENCE [LARGE SCALE GENOMIC DNA]</scope>
    <source>
        <strain evidence="3">cv. O-4</strain>
    </source>
</reference>
<protein>
    <submittedName>
        <fullName evidence="2">Coatomer subunit beta'-2-like protein</fullName>
    </submittedName>
</protein>
<dbReference type="OrthoDB" id="10261470at2759"/>
<dbReference type="AlphaFoldDB" id="A0A1R3GX45"/>
<sequence length="163" mass="18306">MNQFLIFHGCMAESKGLVALYWLWLLLHFLPALIPNAFKRDVVQSYFDSGRLVDEQGVEDAFELLHEPNERVRTGIWANNAESPRIIMNCDDLSKVVEYSGEFKLNIECNHATLSEASPGIWHIPFENPSLGATRGSFTTDKEGTPKSSLLQGLVIVYVPKPV</sequence>
<keyword evidence="3" id="KW-1185">Reference proteome</keyword>
<organism evidence="2 3">
    <name type="scientific">Corchorus olitorius</name>
    <dbReference type="NCBI Taxonomy" id="93759"/>
    <lineage>
        <taxon>Eukaryota</taxon>
        <taxon>Viridiplantae</taxon>
        <taxon>Streptophyta</taxon>
        <taxon>Embryophyta</taxon>
        <taxon>Tracheophyta</taxon>
        <taxon>Spermatophyta</taxon>
        <taxon>Magnoliopsida</taxon>
        <taxon>eudicotyledons</taxon>
        <taxon>Gunneridae</taxon>
        <taxon>Pentapetalae</taxon>
        <taxon>rosids</taxon>
        <taxon>malvids</taxon>
        <taxon>Malvales</taxon>
        <taxon>Malvaceae</taxon>
        <taxon>Grewioideae</taxon>
        <taxon>Apeibeae</taxon>
        <taxon>Corchorus</taxon>
    </lineage>
</organism>
<evidence type="ECO:0000256" key="1">
    <source>
        <dbReference type="SAM" id="Phobius"/>
    </source>
</evidence>
<keyword evidence="1" id="KW-1133">Transmembrane helix</keyword>
<gene>
    <name evidence="2" type="ORF">COLO4_32967</name>
</gene>
<feature type="transmembrane region" description="Helical" evidence="1">
    <location>
        <begin position="20"/>
        <end position="38"/>
    </location>
</feature>
<name>A0A1R3GX45_9ROSI</name>